<proteinExistence type="predicted"/>
<protein>
    <recommendedName>
        <fullName evidence="2">Transposase</fullName>
    </recommendedName>
</protein>
<dbReference type="EMBL" id="LAZR01010708">
    <property type="protein sequence ID" value="KKM65528.1"/>
    <property type="molecule type" value="Genomic_DNA"/>
</dbReference>
<accession>A0A0F9J7J9</accession>
<comment type="caution">
    <text evidence="1">The sequence shown here is derived from an EMBL/GenBank/DDBJ whole genome shotgun (WGS) entry which is preliminary data.</text>
</comment>
<dbReference type="AlphaFoldDB" id="A0A0F9J7J9"/>
<name>A0A0F9J7J9_9ZZZZ</name>
<sequence>MARFNAEQKYEAIAMFTKGATLKEVCDETGLADYSARELKLKA</sequence>
<evidence type="ECO:0000313" key="1">
    <source>
        <dbReference type="EMBL" id="KKM65528.1"/>
    </source>
</evidence>
<reference evidence="1" key="1">
    <citation type="journal article" date="2015" name="Nature">
        <title>Complex archaea that bridge the gap between prokaryotes and eukaryotes.</title>
        <authorList>
            <person name="Spang A."/>
            <person name="Saw J.H."/>
            <person name="Jorgensen S.L."/>
            <person name="Zaremba-Niedzwiedzka K."/>
            <person name="Martijn J."/>
            <person name="Lind A.E."/>
            <person name="van Eijk R."/>
            <person name="Schleper C."/>
            <person name="Guy L."/>
            <person name="Ettema T.J."/>
        </authorList>
    </citation>
    <scope>NUCLEOTIDE SEQUENCE</scope>
</reference>
<evidence type="ECO:0008006" key="2">
    <source>
        <dbReference type="Google" id="ProtNLM"/>
    </source>
</evidence>
<organism evidence="1">
    <name type="scientific">marine sediment metagenome</name>
    <dbReference type="NCBI Taxonomy" id="412755"/>
    <lineage>
        <taxon>unclassified sequences</taxon>
        <taxon>metagenomes</taxon>
        <taxon>ecological metagenomes</taxon>
    </lineage>
</organism>
<feature type="non-terminal residue" evidence="1">
    <location>
        <position position="43"/>
    </location>
</feature>
<gene>
    <name evidence="1" type="ORF">LCGC14_1490280</name>
</gene>